<dbReference type="PANTHER" id="PTHR35990:SF1">
    <property type="entry name" value="GAG1AT PROTEIN"/>
    <property type="match status" value="1"/>
</dbReference>
<evidence type="ECO:0000313" key="4">
    <source>
        <dbReference type="Proteomes" id="UP000000763"/>
    </source>
</evidence>
<protein>
    <submittedName>
        <fullName evidence="3">Os12g0556400 protein</fullName>
    </submittedName>
</protein>
<keyword evidence="2" id="KW-1133">Transmembrane helix</keyword>
<evidence type="ECO:0000256" key="1">
    <source>
        <dbReference type="SAM" id="MobiDB-lite"/>
    </source>
</evidence>
<dbReference type="EMBL" id="AP008218">
    <property type="protein sequence ID" value="BAF30022.1"/>
    <property type="molecule type" value="Genomic_DNA"/>
</dbReference>
<organism evidence="3 4">
    <name type="scientific">Oryza sativa subsp. japonica</name>
    <name type="common">Rice</name>
    <dbReference type="NCBI Taxonomy" id="39947"/>
    <lineage>
        <taxon>Eukaryota</taxon>
        <taxon>Viridiplantae</taxon>
        <taxon>Streptophyta</taxon>
        <taxon>Embryophyta</taxon>
        <taxon>Tracheophyta</taxon>
        <taxon>Spermatophyta</taxon>
        <taxon>Magnoliopsida</taxon>
        <taxon>Liliopsida</taxon>
        <taxon>Poales</taxon>
        <taxon>Poaceae</taxon>
        <taxon>BOP clade</taxon>
        <taxon>Oryzoideae</taxon>
        <taxon>Oryzeae</taxon>
        <taxon>Oryzinae</taxon>
        <taxon>Oryza</taxon>
        <taxon>Oryza sativa</taxon>
    </lineage>
</organism>
<feature type="region of interest" description="Disordered" evidence="1">
    <location>
        <begin position="1"/>
        <end position="42"/>
    </location>
</feature>
<name>Q0IMP3_ORYSJ</name>
<dbReference type="AlphaFoldDB" id="Q0IMP3"/>
<keyword evidence="2" id="KW-0812">Transmembrane</keyword>
<feature type="compositionally biased region" description="Basic and acidic residues" evidence="1">
    <location>
        <begin position="85"/>
        <end position="100"/>
    </location>
</feature>
<sequence>LTGVGGGGRRSPARHSKGKPAAARTNRRAMGGGEATSGGGGGFRARVEHYLYSGEKKHVVAGIAIFAAIFGVPWYLMTRGAKHQSHQDYMERANKARSERLSSGQASSPKE</sequence>
<feature type="non-terminal residue" evidence="3">
    <location>
        <position position="1"/>
    </location>
</feature>
<proteinExistence type="predicted"/>
<accession>Q0IMP3</accession>
<reference evidence="3 4" key="1">
    <citation type="journal article" date="2005" name="Nature">
        <title>The map-based sequence of the rice genome.</title>
        <authorList>
            <consortium name="International rice genome sequencing project (IRGSP)"/>
            <person name="Matsumoto T."/>
            <person name="Wu J."/>
            <person name="Kanamori H."/>
            <person name="Katayose Y."/>
            <person name="Fujisawa M."/>
            <person name="Namiki N."/>
            <person name="Mizuno H."/>
            <person name="Yamamoto K."/>
            <person name="Antonio B.A."/>
            <person name="Baba T."/>
            <person name="Sakata K."/>
            <person name="Nagamura Y."/>
            <person name="Aoki H."/>
            <person name="Arikawa K."/>
            <person name="Arita K."/>
            <person name="Bito T."/>
            <person name="Chiden Y."/>
            <person name="Fujitsuka N."/>
            <person name="Fukunaka R."/>
            <person name="Hamada M."/>
            <person name="Harada C."/>
            <person name="Hayashi A."/>
            <person name="Hijishita S."/>
            <person name="Honda M."/>
            <person name="Hosokawa S."/>
            <person name="Ichikawa Y."/>
            <person name="Idonuma A."/>
            <person name="Iijima M."/>
            <person name="Ikeda M."/>
            <person name="Ikeno M."/>
            <person name="Ito K."/>
            <person name="Ito S."/>
            <person name="Ito T."/>
            <person name="Ito Y."/>
            <person name="Ito Y."/>
            <person name="Iwabuchi A."/>
            <person name="Kamiya K."/>
            <person name="Karasawa W."/>
            <person name="Kurita K."/>
            <person name="Katagiri S."/>
            <person name="Kikuta A."/>
            <person name="Kobayashi H."/>
            <person name="Kobayashi N."/>
            <person name="Machita K."/>
            <person name="Maehara T."/>
            <person name="Masukawa M."/>
            <person name="Mizubayashi T."/>
            <person name="Mukai Y."/>
            <person name="Nagasaki H."/>
            <person name="Nagata Y."/>
            <person name="Naito S."/>
            <person name="Nakashima M."/>
            <person name="Nakama Y."/>
            <person name="Nakamichi Y."/>
            <person name="Nakamura M."/>
            <person name="Meguro A."/>
            <person name="Negishi M."/>
            <person name="Ohta I."/>
            <person name="Ohta T."/>
            <person name="Okamoto M."/>
            <person name="Ono N."/>
            <person name="Saji S."/>
            <person name="Sakaguchi M."/>
            <person name="Sakai K."/>
            <person name="Shibata M."/>
            <person name="Shimokawa T."/>
            <person name="Song J."/>
            <person name="Takazaki Y."/>
            <person name="Terasawa K."/>
            <person name="Tsugane M."/>
            <person name="Tsuji K."/>
            <person name="Ueda S."/>
            <person name="Waki K."/>
            <person name="Yamagata H."/>
            <person name="Yamamoto M."/>
            <person name="Yamamoto S."/>
            <person name="Yamane H."/>
            <person name="Yoshiki S."/>
            <person name="Yoshihara R."/>
            <person name="Yukawa K."/>
            <person name="Zhong H."/>
            <person name="Yano M."/>
            <person name="Yuan Q."/>
            <person name="Ouyang S."/>
            <person name="Liu J."/>
            <person name="Jones K.M."/>
            <person name="Gansberger K."/>
            <person name="Moffat K."/>
            <person name="Hill J."/>
            <person name="Bera J."/>
            <person name="Fadrosh D."/>
            <person name="Jin S."/>
            <person name="Johri S."/>
            <person name="Kim M."/>
            <person name="Overton L."/>
            <person name="Reardon M."/>
            <person name="Tsitrin T."/>
            <person name="Vuong H."/>
            <person name="Weaver B."/>
            <person name="Ciecko A."/>
            <person name="Tallon L."/>
            <person name="Jackson J."/>
            <person name="Pai G."/>
            <person name="Aken S.V."/>
            <person name="Utterback T."/>
            <person name="Reidmuller S."/>
            <person name="Feldblyum T."/>
            <person name="Hsiao J."/>
            <person name="Zismann V."/>
            <person name="Iobst S."/>
            <person name="de Vazeille A.R."/>
            <person name="Buell C.R."/>
            <person name="Ying K."/>
            <person name="Li Y."/>
            <person name="Lu T."/>
            <person name="Huang Y."/>
            <person name="Zhao Q."/>
            <person name="Feng Q."/>
            <person name="Zhang L."/>
            <person name="Zhu J."/>
            <person name="Weng Q."/>
            <person name="Mu J."/>
            <person name="Lu Y."/>
            <person name="Fan D."/>
            <person name="Liu Y."/>
            <person name="Guan J."/>
            <person name="Zhang Y."/>
            <person name="Yu S."/>
            <person name="Liu X."/>
            <person name="Zhang Y."/>
            <person name="Hong G."/>
            <person name="Han B."/>
            <person name="Choisne N."/>
            <person name="Demange N."/>
            <person name="Orjeda G."/>
            <person name="Samain S."/>
            <person name="Cattolico L."/>
            <person name="Pelletier E."/>
            <person name="Couloux A."/>
            <person name="Segurens B."/>
            <person name="Wincker P."/>
            <person name="D'Hont A."/>
            <person name="Scarpelli C."/>
            <person name="Weissenbach J."/>
            <person name="Salanoubat M."/>
            <person name="Quetier F."/>
            <person name="Yu Y."/>
            <person name="Kim H.R."/>
            <person name="Rambo T."/>
            <person name="Currie J."/>
            <person name="Collura K."/>
            <person name="Luo M."/>
            <person name="Yang T."/>
            <person name="Ammiraju J.S.S."/>
            <person name="Engler F."/>
            <person name="Soderlund C."/>
            <person name="Wing R.A."/>
            <person name="Palmer L.E."/>
            <person name="de la Bastide M."/>
            <person name="Spiegel L."/>
            <person name="Nascimento L."/>
            <person name="Zutavern T."/>
            <person name="O'Shaughnessy A."/>
            <person name="Dike S."/>
            <person name="Dedhia N."/>
            <person name="Preston R."/>
            <person name="Balija V."/>
            <person name="McCombie W.R."/>
            <person name="Chow T."/>
            <person name="Chen H."/>
            <person name="Chung M."/>
            <person name="Chen C."/>
            <person name="Shaw J."/>
            <person name="Wu H."/>
            <person name="Hsiao K."/>
            <person name="Chao Y."/>
            <person name="Chu M."/>
            <person name="Cheng C."/>
            <person name="Hour A."/>
            <person name="Lee P."/>
            <person name="Lin S."/>
            <person name="Lin Y."/>
            <person name="Liou J."/>
            <person name="Liu S."/>
            <person name="Hsing Y."/>
            <person name="Raghuvanshi S."/>
            <person name="Mohanty A."/>
            <person name="Bharti A.K."/>
            <person name="Gaur A."/>
            <person name="Gupta V."/>
            <person name="Kumar D."/>
            <person name="Ravi V."/>
            <person name="Vij S."/>
            <person name="Kapur A."/>
            <person name="Khurana P."/>
            <person name="Khurana P."/>
            <person name="Khurana J.P."/>
            <person name="Tyagi A.K."/>
            <person name="Gaikwad K."/>
            <person name="Singh A."/>
            <person name="Dalal V."/>
            <person name="Srivastava S."/>
            <person name="Dixit A."/>
            <person name="Pal A.K."/>
            <person name="Ghazi I.A."/>
            <person name="Yadav M."/>
            <person name="Pandit A."/>
            <person name="Bhargava A."/>
            <person name="Sureshbabu K."/>
            <person name="Batra K."/>
            <person name="Sharma T.R."/>
            <person name="Mohapatra T."/>
            <person name="Singh N.K."/>
            <person name="Messing J."/>
            <person name="Nelson A.B."/>
            <person name="Fuks G."/>
            <person name="Kavchok S."/>
            <person name="Keizer G."/>
            <person name="Linton E."/>
            <person name="Llaca V."/>
            <person name="Song R."/>
            <person name="Tanyolac B."/>
            <person name="Young S."/>
            <person name="Ho-Il K."/>
            <person name="Hahn J.H."/>
            <person name="Sangsakoo G."/>
            <person name="Vanavichit A."/>
            <person name="de Mattos Luiz.A.T."/>
            <person name="Zimmer P.D."/>
            <person name="Malone G."/>
            <person name="Dellagostin O."/>
            <person name="de Oliveira A.C."/>
            <person name="Bevan M."/>
            <person name="Bancroft I."/>
            <person name="Minx P."/>
            <person name="Cordum H."/>
            <person name="Wilson R."/>
            <person name="Cheng Z."/>
            <person name="Jin W."/>
            <person name="Jiang J."/>
            <person name="Leong S.A."/>
            <person name="Iwama H."/>
            <person name="Gojobori T."/>
            <person name="Itoh T."/>
            <person name="Niimura Y."/>
            <person name="Fujii Y."/>
            <person name="Habara T."/>
            <person name="Sakai H."/>
            <person name="Sato Y."/>
            <person name="Wilson G."/>
            <person name="Kumar K."/>
            <person name="McCouch S."/>
            <person name="Juretic N."/>
            <person name="Hoen D."/>
            <person name="Wright S."/>
            <person name="Bruskiewich R."/>
            <person name="Bureau T."/>
            <person name="Miyao A."/>
            <person name="Hirochika H."/>
            <person name="Nishikawa T."/>
            <person name="Kadowaki K."/>
            <person name="Sugiura M."/>
            <person name="Burr B."/>
            <person name="Sasaki T."/>
        </authorList>
    </citation>
    <scope>NUCLEOTIDE SEQUENCE [LARGE SCALE GENOMIC DNA]</scope>
    <source>
        <strain evidence="4">cv. Nipponbare</strain>
    </source>
</reference>
<evidence type="ECO:0000256" key="2">
    <source>
        <dbReference type="SAM" id="Phobius"/>
    </source>
</evidence>
<dbReference type="PANTHER" id="PTHR35990">
    <property type="entry name" value="GAG1AT PROTEIN"/>
    <property type="match status" value="1"/>
</dbReference>
<dbReference type="Proteomes" id="UP000000763">
    <property type="component" value="Chromosome 12"/>
</dbReference>
<feature type="compositionally biased region" description="Gly residues" evidence="1">
    <location>
        <begin position="30"/>
        <end position="42"/>
    </location>
</feature>
<feature type="transmembrane region" description="Helical" evidence="2">
    <location>
        <begin position="59"/>
        <end position="77"/>
    </location>
</feature>
<feature type="region of interest" description="Disordered" evidence="1">
    <location>
        <begin position="81"/>
        <end position="111"/>
    </location>
</feature>
<reference evidence="4" key="2">
    <citation type="journal article" date="2008" name="Nucleic Acids Res.">
        <title>The rice annotation project database (RAP-DB): 2008 update.</title>
        <authorList>
            <consortium name="The rice annotation project (RAP)"/>
        </authorList>
    </citation>
    <scope>GENOME REANNOTATION</scope>
    <source>
        <strain evidence="4">cv. Nipponbare</strain>
    </source>
</reference>
<gene>
    <name evidence="3" type="ordered locus">Os12g0556400</name>
</gene>
<evidence type="ECO:0000313" key="3">
    <source>
        <dbReference type="EMBL" id="BAF30022.1"/>
    </source>
</evidence>
<feature type="compositionally biased region" description="Polar residues" evidence="1">
    <location>
        <begin position="101"/>
        <end position="111"/>
    </location>
</feature>
<keyword evidence="2" id="KW-0472">Membrane</keyword>
<dbReference type="KEGG" id="dosa:Os12g0556400"/>